<dbReference type="Proteomes" id="UP000190092">
    <property type="component" value="Unassembled WGS sequence"/>
</dbReference>
<accession>A0A1T4N104</accession>
<dbReference type="AlphaFoldDB" id="A0A1T4N104"/>
<name>A0A1T4N104_9HYPH</name>
<protein>
    <submittedName>
        <fullName evidence="1">Enamine deaminase RidA, house cleaning of reactive enamine intermediates, YjgF/YER057c/UK114 family</fullName>
    </submittedName>
</protein>
<dbReference type="InterPro" id="IPR035959">
    <property type="entry name" value="RutC-like_sf"/>
</dbReference>
<sequence>MAKQLFRDGTEVAGFYVRTVKSGPLIFVSGTTSLDSRGRVQGRDAGEQTLISMRKIESALKQAGARLKDLTRLTIFVTDIRDMGAVTKALGKVLKGSAVSATLVAVSALATPGLLVEIESTAVVER</sequence>
<dbReference type="EMBL" id="FUWJ01000002">
    <property type="protein sequence ID" value="SJZ72786.1"/>
    <property type="molecule type" value="Genomic_DNA"/>
</dbReference>
<dbReference type="OrthoDB" id="9803101at2"/>
<organism evidence="1 2">
    <name type="scientific">Enhydrobacter aerosaccus</name>
    <dbReference type="NCBI Taxonomy" id="225324"/>
    <lineage>
        <taxon>Bacteria</taxon>
        <taxon>Pseudomonadati</taxon>
        <taxon>Pseudomonadota</taxon>
        <taxon>Alphaproteobacteria</taxon>
        <taxon>Hyphomicrobiales</taxon>
        <taxon>Enhydrobacter</taxon>
    </lineage>
</organism>
<dbReference type="Pfam" id="PF01042">
    <property type="entry name" value="Ribonuc_L-PSP"/>
    <property type="match status" value="1"/>
</dbReference>
<dbReference type="PANTHER" id="PTHR43857">
    <property type="entry name" value="BLR7761 PROTEIN"/>
    <property type="match status" value="1"/>
</dbReference>
<evidence type="ECO:0000313" key="1">
    <source>
        <dbReference type="EMBL" id="SJZ72786.1"/>
    </source>
</evidence>
<dbReference type="SUPFAM" id="SSF55298">
    <property type="entry name" value="YjgF-like"/>
    <property type="match status" value="1"/>
</dbReference>
<dbReference type="InterPro" id="IPR006175">
    <property type="entry name" value="YjgF/YER057c/UK114"/>
</dbReference>
<evidence type="ECO:0000313" key="2">
    <source>
        <dbReference type="Proteomes" id="UP000190092"/>
    </source>
</evidence>
<keyword evidence="2" id="KW-1185">Reference proteome</keyword>
<dbReference type="PANTHER" id="PTHR43857:SF1">
    <property type="entry name" value="YJGH FAMILY PROTEIN"/>
    <property type="match status" value="1"/>
</dbReference>
<gene>
    <name evidence="1" type="ORF">SAMN02745126_02054</name>
</gene>
<proteinExistence type="predicted"/>
<reference evidence="2" key="1">
    <citation type="submission" date="2017-02" db="EMBL/GenBank/DDBJ databases">
        <authorList>
            <person name="Varghese N."/>
            <person name="Submissions S."/>
        </authorList>
    </citation>
    <scope>NUCLEOTIDE SEQUENCE [LARGE SCALE GENOMIC DNA]</scope>
    <source>
        <strain evidence="2">ATCC 27094</strain>
    </source>
</reference>
<dbReference type="STRING" id="225324.SAMN02745126_02054"/>
<dbReference type="Gene3D" id="3.30.1330.40">
    <property type="entry name" value="RutC-like"/>
    <property type="match status" value="1"/>
</dbReference>
<dbReference type="RefSeq" id="WP_085933780.1">
    <property type="nucleotide sequence ID" value="NZ_FUWJ01000002.1"/>
</dbReference>